<evidence type="ECO:0000256" key="1">
    <source>
        <dbReference type="ARBA" id="ARBA00023015"/>
    </source>
</evidence>
<name>A0A0P1G066_9RHOB</name>
<dbReference type="SMART" id="SM00345">
    <property type="entry name" value="HTH_GNTR"/>
    <property type="match status" value="1"/>
</dbReference>
<dbReference type="OrthoDB" id="9808770at2"/>
<keyword evidence="6" id="KW-1185">Reference proteome</keyword>
<dbReference type="RefSeq" id="WP_058288364.1">
    <property type="nucleotide sequence ID" value="NZ_CYSD01000003.1"/>
</dbReference>
<evidence type="ECO:0000313" key="5">
    <source>
        <dbReference type="EMBL" id="CUH75039.1"/>
    </source>
</evidence>
<dbReference type="InterPro" id="IPR036390">
    <property type="entry name" value="WH_DNA-bd_sf"/>
</dbReference>
<dbReference type="Proteomes" id="UP000052022">
    <property type="component" value="Unassembled WGS sequence"/>
</dbReference>
<sequence>MTINEWTLKQLRDAVTNPAGAVAKYSRLETHLSQMIASRALLPGERLPVDKVFATQIGVSLGTVQKALVGLHKKGLVTRAPKRGTVVAERQVGEHDVYVFRFRDAETGDLLLPKVRTVSVTEIDETGAWSAFLGTDRIVCVERIMQISIEPPVYSQVFIAHEHGESLLNQHMDAFAGFSVHRHIESCHDAPTLRSESKVRLDKFEGRAAQQLTLPEGTPSLTWEVSSFTVGDRPASFQRIQIPPNHRPLEFRRAYGD</sequence>
<dbReference type="InterPro" id="IPR028978">
    <property type="entry name" value="Chorismate_lyase_/UTRA_dom_sf"/>
</dbReference>
<dbReference type="InterPro" id="IPR050679">
    <property type="entry name" value="Bact_HTH_transcr_reg"/>
</dbReference>
<dbReference type="CDD" id="cd07377">
    <property type="entry name" value="WHTH_GntR"/>
    <property type="match status" value="1"/>
</dbReference>
<keyword evidence="1" id="KW-0805">Transcription regulation</keyword>
<evidence type="ECO:0000256" key="3">
    <source>
        <dbReference type="ARBA" id="ARBA00023163"/>
    </source>
</evidence>
<gene>
    <name evidence="5" type="primary">yvoA_1</name>
    <name evidence="5" type="ORF">TRM7557_00196</name>
</gene>
<dbReference type="EMBL" id="CYSD01000003">
    <property type="protein sequence ID" value="CUH75039.1"/>
    <property type="molecule type" value="Genomic_DNA"/>
</dbReference>
<dbReference type="AlphaFoldDB" id="A0A0P1G066"/>
<dbReference type="SUPFAM" id="SSF64288">
    <property type="entry name" value="Chorismate lyase-like"/>
    <property type="match status" value="1"/>
</dbReference>
<dbReference type="InterPro" id="IPR000524">
    <property type="entry name" value="Tscrpt_reg_HTH_GntR"/>
</dbReference>
<proteinExistence type="predicted"/>
<dbReference type="GO" id="GO:0003677">
    <property type="term" value="F:DNA binding"/>
    <property type="evidence" value="ECO:0007669"/>
    <property type="project" value="UniProtKB-KW"/>
</dbReference>
<dbReference type="GO" id="GO:0045892">
    <property type="term" value="P:negative regulation of DNA-templated transcription"/>
    <property type="evidence" value="ECO:0007669"/>
    <property type="project" value="TreeGrafter"/>
</dbReference>
<organism evidence="5 6">
    <name type="scientific">Tritonibacter multivorans</name>
    <dbReference type="NCBI Taxonomy" id="928856"/>
    <lineage>
        <taxon>Bacteria</taxon>
        <taxon>Pseudomonadati</taxon>
        <taxon>Pseudomonadota</taxon>
        <taxon>Alphaproteobacteria</taxon>
        <taxon>Rhodobacterales</taxon>
        <taxon>Paracoccaceae</taxon>
        <taxon>Tritonibacter</taxon>
    </lineage>
</organism>
<evidence type="ECO:0000259" key="4">
    <source>
        <dbReference type="PROSITE" id="PS50949"/>
    </source>
</evidence>
<evidence type="ECO:0000313" key="6">
    <source>
        <dbReference type="Proteomes" id="UP000052022"/>
    </source>
</evidence>
<dbReference type="Gene3D" id="3.40.1410.10">
    <property type="entry name" value="Chorismate lyase-like"/>
    <property type="match status" value="1"/>
</dbReference>
<dbReference type="InterPro" id="IPR036388">
    <property type="entry name" value="WH-like_DNA-bd_sf"/>
</dbReference>
<dbReference type="InterPro" id="IPR011663">
    <property type="entry name" value="UTRA"/>
</dbReference>
<accession>A0A0P1G066</accession>
<keyword evidence="2" id="KW-0238">DNA-binding</keyword>
<dbReference type="Gene3D" id="1.10.10.10">
    <property type="entry name" value="Winged helix-like DNA-binding domain superfamily/Winged helix DNA-binding domain"/>
    <property type="match status" value="1"/>
</dbReference>
<feature type="domain" description="HTH gntR-type" evidence="4">
    <location>
        <begin position="22"/>
        <end position="90"/>
    </location>
</feature>
<dbReference type="GO" id="GO:0003700">
    <property type="term" value="F:DNA-binding transcription factor activity"/>
    <property type="evidence" value="ECO:0007669"/>
    <property type="project" value="InterPro"/>
</dbReference>
<keyword evidence="3" id="KW-0804">Transcription</keyword>
<dbReference type="SUPFAM" id="SSF46785">
    <property type="entry name" value="Winged helix' DNA-binding domain"/>
    <property type="match status" value="1"/>
</dbReference>
<dbReference type="STRING" id="928856.SAMN04488049_1328"/>
<dbReference type="Pfam" id="PF07702">
    <property type="entry name" value="UTRA"/>
    <property type="match status" value="1"/>
</dbReference>
<dbReference type="PROSITE" id="PS50949">
    <property type="entry name" value="HTH_GNTR"/>
    <property type="match status" value="1"/>
</dbReference>
<dbReference type="PANTHER" id="PTHR44846">
    <property type="entry name" value="MANNOSYL-D-GLYCERATE TRANSPORT/METABOLISM SYSTEM REPRESSOR MNGR-RELATED"/>
    <property type="match status" value="1"/>
</dbReference>
<dbReference type="Pfam" id="PF00392">
    <property type="entry name" value="GntR"/>
    <property type="match status" value="1"/>
</dbReference>
<evidence type="ECO:0000256" key="2">
    <source>
        <dbReference type="ARBA" id="ARBA00023125"/>
    </source>
</evidence>
<reference evidence="5 6" key="1">
    <citation type="submission" date="2015-09" db="EMBL/GenBank/DDBJ databases">
        <authorList>
            <consortium name="Swine Surveillance"/>
        </authorList>
    </citation>
    <scope>NUCLEOTIDE SEQUENCE [LARGE SCALE GENOMIC DNA]</scope>
    <source>
        <strain evidence="5 6">CECT 7557</strain>
    </source>
</reference>
<dbReference type="PANTHER" id="PTHR44846:SF1">
    <property type="entry name" value="MANNOSYL-D-GLYCERATE TRANSPORT_METABOLISM SYSTEM REPRESSOR MNGR-RELATED"/>
    <property type="match status" value="1"/>
</dbReference>
<protein>
    <submittedName>
        <fullName evidence="5">HTH-type transcriptional repressor YvoA</fullName>
    </submittedName>
</protein>